<sequence>MAKRRKKKQSSKGVIYLIALICIICLCYEPIAKVLHISPPVFGTERTERASARQSPVKSTSADENVLFPAPLKNVSEQILHRKGYTVSYNRDLKLPNWVAWELTPEKLTERESRTDKFLPDPDLPEDEAVTTDDYKGSGMDRGHMCPAGDNRWHWKAMQESFYMTNICPQNHNLNRGDWKELEEACRRWAQKEGRIYIVCGPVLYDRRHRTIGKKHKITVPEAFFKVILCTDSNPPKAIGFIYKNAPGNHPLDSYVNTVDEVERITGIDFFPALPDEIEEKVEAGLAQF</sequence>
<feature type="region of interest" description="Disordered" evidence="11">
    <location>
        <begin position="112"/>
        <end position="136"/>
    </location>
</feature>
<evidence type="ECO:0000256" key="4">
    <source>
        <dbReference type="ARBA" id="ARBA00022723"/>
    </source>
</evidence>
<dbReference type="EMBL" id="AFBN01000071">
    <property type="protein sequence ID" value="EGF54711.1"/>
    <property type="molecule type" value="Genomic_DNA"/>
</dbReference>
<evidence type="ECO:0000259" key="13">
    <source>
        <dbReference type="SMART" id="SM00892"/>
    </source>
</evidence>
<dbReference type="PROSITE" id="PS01070">
    <property type="entry name" value="NUCLEASE_NON_SPEC"/>
    <property type="match status" value="1"/>
</dbReference>
<reference evidence="14 15" key="1">
    <citation type="submission" date="2011-02" db="EMBL/GenBank/DDBJ databases">
        <authorList>
            <person name="Weinstock G."/>
            <person name="Sodergren E."/>
            <person name="Clifton S."/>
            <person name="Fulton L."/>
            <person name="Fulton B."/>
            <person name="Courtney L."/>
            <person name="Fronick C."/>
            <person name="Harrison M."/>
            <person name="Strong C."/>
            <person name="Farmer C."/>
            <person name="Delahaunty K."/>
            <person name="Markovic C."/>
            <person name="Hall O."/>
            <person name="Minx P."/>
            <person name="Tomlinson C."/>
            <person name="Mitreva M."/>
            <person name="Hou S."/>
            <person name="Chen J."/>
            <person name="Wollam A."/>
            <person name="Pepin K.H."/>
            <person name="Johnson M."/>
            <person name="Bhonagiri V."/>
            <person name="Zhang X."/>
            <person name="Suruliraj S."/>
            <person name="Warren W."/>
            <person name="Chinwalla A."/>
            <person name="Mardis E.R."/>
            <person name="Wilson R.K."/>
        </authorList>
    </citation>
    <scope>NUCLEOTIDE SEQUENCE [LARGE SCALE GENOMIC DNA]</scope>
    <source>
        <strain evidence="14 15">YIT 12057</strain>
    </source>
</reference>
<evidence type="ECO:0000256" key="7">
    <source>
        <dbReference type="ARBA" id="ARBA00022842"/>
    </source>
</evidence>
<keyword evidence="5 10" id="KW-0255">Endonuclease</keyword>
<dbReference type="RefSeq" id="WP_009125991.1">
    <property type="nucleotide sequence ID" value="NZ_GL882666.1"/>
</dbReference>
<evidence type="ECO:0000256" key="2">
    <source>
        <dbReference type="ARBA" id="ARBA00010052"/>
    </source>
</evidence>
<proteinExistence type="inferred from homology"/>
<accession>F3PVH4</accession>
<dbReference type="InterPro" id="IPR001604">
    <property type="entry name" value="Endo_G_ENPP1-like_dom"/>
</dbReference>
<dbReference type="HOGENOM" id="CLU_055174_2_0_10"/>
<dbReference type="SMART" id="SM00477">
    <property type="entry name" value="NUC"/>
    <property type="match status" value="1"/>
</dbReference>
<evidence type="ECO:0000259" key="12">
    <source>
        <dbReference type="SMART" id="SM00477"/>
    </source>
</evidence>
<keyword evidence="7" id="KW-0460">Magnesium</keyword>
<dbReference type="InterPro" id="IPR044929">
    <property type="entry name" value="DNA/RNA_non-sp_Endonuclease_sf"/>
</dbReference>
<comment type="cofactor">
    <cofactor evidence="1 10">
        <name>Mg(2+)</name>
        <dbReference type="ChEBI" id="CHEBI:18420"/>
    </cofactor>
</comment>
<dbReference type="SUPFAM" id="SSF54060">
    <property type="entry name" value="His-Me finger endonucleases"/>
    <property type="match status" value="1"/>
</dbReference>
<feature type="domain" description="ENPP1-3/EXOG-like endonuclease/phosphodiesterase" evidence="12">
    <location>
        <begin position="82"/>
        <end position="277"/>
    </location>
</feature>
<feature type="domain" description="DNA/RNA non-specific endonuclease/pyrophosphatase/phosphodiesterase" evidence="13">
    <location>
        <begin position="81"/>
        <end position="277"/>
    </location>
</feature>
<dbReference type="AlphaFoldDB" id="F3PVH4"/>
<feature type="active site" description="Proton acceptor" evidence="8">
    <location>
        <position position="144"/>
    </location>
</feature>
<dbReference type="Pfam" id="PF01223">
    <property type="entry name" value="Endonuclease_NS"/>
    <property type="match status" value="1"/>
</dbReference>
<evidence type="ECO:0000313" key="14">
    <source>
        <dbReference type="EMBL" id="EGF54711.1"/>
    </source>
</evidence>
<dbReference type="GeneID" id="86050226"/>
<keyword evidence="4 9" id="KW-0479">Metal-binding</keyword>
<evidence type="ECO:0000256" key="1">
    <source>
        <dbReference type="ARBA" id="ARBA00001946"/>
    </source>
</evidence>
<dbReference type="InterPro" id="IPR020821">
    <property type="entry name" value="ENPP1-3/EXOG-like_nuc-like"/>
</dbReference>
<dbReference type="InterPro" id="IPR044925">
    <property type="entry name" value="His-Me_finger_sf"/>
</dbReference>
<dbReference type="GO" id="GO:0016787">
    <property type="term" value="F:hydrolase activity"/>
    <property type="evidence" value="ECO:0007669"/>
    <property type="project" value="UniProtKB-KW"/>
</dbReference>
<dbReference type="Gene3D" id="3.40.570.10">
    <property type="entry name" value="Extracellular Endonuclease, subunit A"/>
    <property type="match status" value="1"/>
</dbReference>
<organism evidence="14 15">
    <name type="scientific">Bacteroides fluxus YIT 12057</name>
    <dbReference type="NCBI Taxonomy" id="763034"/>
    <lineage>
        <taxon>Bacteria</taxon>
        <taxon>Pseudomonadati</taxon>
        <taxon>Bacteroidota</taxon>
        <taxon>Bacteroidia</taxon>
        <taxon>Bacteroidales</taxon>
        <taxon>Bacteroidaceae</taxon>
        <taxon>Bacteroides</taxon>
    </lineage>
</organism>
<dbReference type="InterPro" id="IPR018524">
    <property type="entry name" value="DNA/RNA_endonuclease_AS"/>
</dbReference>
<dbReference type="STRING" id="763034.HMPREF9446_02752"/>
<comment type="similarity">
    <text evidence="2 10">Belongs to the DNA/RNA non-specific endonuclease family.</text>
</comment>
<dbReference type="SMART" id="SM00892">
    <property type="entry name" value="Endonuclease_NS"/>
    <property type="match status" value="1"/>
</dbReference>
<dbReference type="EC" id="3.1.30.-" evidence="10"/>
<dbReference type="GO" id="GO:0046872">
    <property type="term" value="F:metal ion binding"/>
    <property type="evidence" value="ECO:0007669"/>
    <property type="project" value="UniProtKB-KW"/>
</dbReference>
<evidence type="ECO:0000256" key="6">
    <source>
        <dbReference type="ARBA" id="ARBA00022801"/>
    </source>
</evidence>
<comment type="caution">
    <text evidence="14">The sequence shown here is derived from an EMBL/GenBank/DDBJ whole genome shotgun (WGS) entry which is preliminary data.</text>
</comment>
<dbReference type="PANTHER" id="PTHR13966">
    <property type="entry name" value="ENDONUCLEASE RELATED"/>
    <property type="match status" value="1"/>
</dbReference>
<feature type="binding site" evidence="9">
    <location>
        <position position="175"/>
    </location>
    <ligand>
        <name>Mg(2+)</name>
        <dbReference type="ChEBI" id="CHEBI:18420"/>
        <note>catalytic</note>
    </ligand>
</feature>
<protein>
    <recommendedName>
        <fullName evidence="10">Endonuclease</fullName>
        <ecNumber evidence="10">3.1.30.-</ecNumber>
    </recommendedName>
</protein>
<evidence type="ECO:0000256" key="8">
    <source>
        <dbReference type="PIRSR" id="PIRSR640255-1"/>
    </source>
</evidence>
<dbReference type="PANTHER" id="PTHR13966:SF5">
    <property type="entry name" value="ENDONUCLEASE G, MITOCHONDRIAL"/>
    <property type="match status" value="1"/>
</dbReference>
<evidence type="ECO:0000313" key="15">
    <source>
        <dbReference type="Proteomes" id="UP000003416"/>
    </source>
</evidence>
<evidence type="ECO:0000256" key="3">
    <source>
        <dbReference type="ARBA" id="ARBA00022722"/>
    </source>
</evidence>
<dbReference type="Proteomes" id="UP000003416">
    <property type="component" value="Unassembled WGS sequence"/>
</dbReference>
<keyword evidence="15" id="KW-1185">Reference proteome</keyword>
<dbReference type="CDD" id="cd00091">
    <property type="entry name" value="NUC"/>
    <property type="match status" value="1"/>
</dbReference>
<evidence type="ECO:0000256" key="5">
    <source>
        <dbReference type="ARBA" id="ARBA00022759"/>
    </source>
</evidence>
<evidence type="ECO:0000256" key="9">
    <source>
        <dbReference type="PIRSR" id="PIRSR640255-2"/>
    </source>
</evidence>
<keyword evidence="6 10" id="KW-0378">Hydrolase</keyword>
<keyword evidence="3 10" id="KW-0540">Nuclease</keyword>
<dbReference type="InterPro" id="IPR040255">
    <property type="entry name" value="Non-specific_endonuclease"/>
</dbReference>
<evidence type="ECO:0000256" key="10">
    <source>
        <dbReference type="RuleBase" id="RU366055"/>
    </source>
</evidence>
<dbReference type="GO" id="GO:0004519">
    <property type="term" value="F:endonuclease activity"/>
    <property type="evidence" value="ECO:0007669"/>
    <property type="project" value="UniProtKB-UniRule"/>
</dbReference>
<dbReference type="GO" id="GO:0003676">
    <property type="term" value="F:nucleic acid binding"/>
    <property type="evidence" value="ECO:0007669"/>
    <property type="project" value="InterPro"/>
</dbReference>
<evidence type="ECO:0000256" key="11">
    <source>
        <dbReference type="SAM" id="MobiDB-lite"/>
    </source>
</evidence>
<dbReference type="eggNOG" id="COG1864">
    <property type="taxonomic scope" value="Bacteria"/>
</dbReference>
<gene>
    <name evidence="14" type="ORF">HMPREF9446_02752</name>
</gene>
<name>F3PVH4_9BACE</name>